<sequence>MGPDTPQRLQAADAHTAIRALLLADSAESAIELLDPALGMTALFVAATAIKADGETMRRMVDLFQSEDTCTGRPPLGQAHVAMAKRLWLSPPRRADGSPLFRRPVPDDFSPGGVLCDYCALDDREDASAQEYAARLLRPLLIHPKDLWVIVRP</sequence>
<organism evidence="1">
    <name type="scientific">Pandoravirus macleodensis</name>
    <dbReference type="NCBI Taxonomy" id="2107707"/>
    <lineage>
        <taxon>Viruses</taxon>
        <taxon>Pandoravirus</taxon>
    </lineage>
</organism>
<proteinExistence type="predicted"/>
<accession>A0A2U7UFA7</accession>
<reference evidence="1" key="1">
    <citation type="journal article" date="2018" name="Nat. Commun.">
        <title>Diversity and evolution of the emerging Pandoraviridae family.</title>
        <authorList>
            <person name="Legendre M."/>
            <person name="Fabre E."/>
            <person name="Poirot O."/>
            <person name="Jeudy S."/>
            <person name="Lartigue A."/>
            <person name="Alempic J.M."/>
            <person name="Beucher L."/>
            <person name="Philippe N."/>
            <person name="Bertaux L."/>
            <person name="Christo-Foroux E."/>
            <person name="Labadie K."/>
            <person name="Coute Y."/>
            <person name="Abergel C."/>
            <person name="Claverie J.M."/>
        </authorList>
    </citation>
    <scope>NUCLEOTIDE SEQUENCE [LARGE SCALE GENOMIC DNA]</scope>
    <source>
        <strain evidence="1">Macleodensis</strain>
    </source>
</reference>
<dbReference type="GeneID" id="36841613"/>
<gene>
    <name evidence="1" type="ORF">pmac_cds_470</name>
</gene>
<dbReference type="Proteomes" id="UP000249758">
    <property type="component" value="Segment"/>
</dbReference>
<name>A0A2U7UFA7_9VIRU</name>
<dbReference type="KEGG" id="vg:36841613"/>
<dbReference type="RefSeq" id="YP_009481154.1">
    <property type="nucleotide sequence ID" value="NC_037665.1"/>
</dbReference>
<protein>
    <submittedName>
        <fullName evidence="1">Uncharacterized protein</fullName>
    </submittedName>
</protein>
<evidence type="ECO:0000313" key="1">
    <source>
        <dbReference type="EMBL" id="AVK77158.1"/>
    </source>
</evidence>
<dbReference type="EMBL" id="MG011691">
    <property type="protein sequence ID" value="AVK77158.1"/>
    <property type="molecule type" value="Genomic_DNA"/>
</dbReference>